<dbReference type="InterPro" id="IPR018445">
    <property type="entry name" value="Put_Phosphate_transp_reg"/>
</dbReference>
<feature type="non-terminal residue" evidence="2">
    <location>
        <position position="1"/>
    </location>
</feature>
<name>A0A133VG80_9EURY</name>
<evidence type="ECO:0000313" key="2">
    <source>
        <dbReference type="EMBL" id="KXB05435.1"/>
    </source>
</evidence>
<reference evidence="2 3" key="1">
    <citation type="journal article" date="2016" name="Sci. Rep.">
        <title>Metabolic traits of an uncultured archaeal lineage -MSBL1- from brine pools of the Red Sea.</title>
        <authorList>
            <person name="Mwirichia R."/>
            <person name="Alam I."/>
            <person name="Rashid M."/>
            <person name="Vinu M."/>
            <person name="Ba-Alawi W."/>
            <person name="Anthony Kamau A."/>
            <person name="Kamanda Ngugi D."/>
            <person name="Goker M."/>
            <person name="Klenk H.P."/>
            <person name="Bajic V."/>
            <person name="Stingl U."/>
        </authorList>
    </citation>
    <scope>NUCLEOTIDE SEQUENCE [LARGE SCALE GENOMIC DNA]</scope>
    <source>
        <strain evidence="2">SCGC-AAA382A20</strain>
    </source>
</reference>
<comment type="similarity">
    <text evidence="1">Belongs to the UPF0111 family.</text>
</comment>
<dbReference type="Proteomes" id="UP000070263">
    <property type="component" value="Unassembled WGS sequence"/>
</dbReference>
<dbReference type="AlphaFoldDB" id="A0A133VG80"/>
<evidence type="ECO:0008006" key="4">
    <source>
        <dbReference type="Google" id="ProtNLM"/>
    </source>
</evidence>
<dbReference type="EMBL" id="LHYE01000095">
    <property type="protein sequence ID" value="KXB05435.1"/>
    <property type="molecule type" value="Genomic_DNA"/>
</dbReference>
<dbReference type="Gene3D" id="1.20.58.220">
    <property type="entry name" value="Phosphate transport system protein phou homolog 2, domain 2"/>
    <property type="match status" value="1"/>
</dbReference>
<evidence type="ECO:0000313" key="3">
    <source>
        <dbReference type="Proteomes" id="UP000070263"/>
    </source>
</evidence>
<gene>
    <name evidence="2" type="ORF">AKJ51_05055</name>
</gene>
<organism evidence="2 3">
    <name type="scientific">candidate division MSBL1 archaeon SCGC-AAA382A20</name>
    <dbReference type="NCBI Taxonomy" id="1698280"/>
    <lineage>
        <taxon>Archaea</taxon>
        <taxon>Methanobacteriati</taxon>
        <taxon>Methanobacteriota</taxon>
        <taxon>candidate division MSBL1</taxon>
    </lineage>
</organism>
<keyword evidence="3" id="KW-1185">Reference proteome</keyword>
<dbReference type="InterPro" id="IPR038078">
    <property type="entry name" value="PhoU-like_sf"/>
</dbReference>
<sequence>DEVVQLFCQNSRDFSEKIERALEKEREADEVREKIIDELSKGTYPPISRETIIRLAQATDDVADHSKIAAEKINFLDPNNVDEDLKKKIEKVI</sequence>
<comment type="caution">
    <text evidence="2">The sequence shown here is derived from an EMBL/GenBank/DDBJ whole genome shotgun (WGS) entry which is preliminary data.</text>
</comment>
<dbReference type="Pfam" id="PF01865">
    <property type="entry name" value="PhoU_div"/>
    <property type="match status" value="1"/>
</dbReference>
<evidence type="ECO:0000256" key="1">
    <source>
        <dbReference type="ARBA" id="ARBA00008591"/>
    </source>
</evidence>
<accession>A0A133VG80</accession>
<proteinExistence type="inferred from homology"/>
<protein>
    <recommendedName>
        <fullName evidence="4">PhoU domain-containing protein</fullName>
    </recommendedName>
</protein>